<gene>
    <name evidence="3" type="ORF">ACFPTN_15875</name>
</gene>
<reference evidence="4" key="1">
    <citation type="journal article" date="2019" name="Int. J. Syst. Evol. Microbiol.">
        <title>The Global Catalogue of Microorganisms (GCM) 10K type strain sequencing project: providing services to taxonomists for standard genome sequencing and annotation.</title>
        <authorList>
            <consortium name="The Broad Institute Genomics Platform"/>
            <consortium name="The Broad Institute Genome Sequencing Center for Infectious Disease"/>
            <person name="Wu L."/>
            <person name="Ma J."/>
        </authorList>
    </citation>
    <scope>NUCLEOTIDE SEQUENCE [LARGE SCALE GENOMIC DNA]</scope>
    <source>
        <strain evidence="4">SHR3</strain>
    </source>
</reference>
<keyword evidence="3" id="KW-0449">Lipoprotein</keyword>
<sequence>MNIESSPAGLLAALAATLALHAAQPAIAADDPAPAASSCLKAGAWTRLGGEAPRIATAQDVLPALADRDVILLGEQHDKADDHRWQLQTVAALNAMRPGMVIGFEAFPRRVQPVLDRWVAGDLGTAEFLDRVEWNKVWGMPAELYLPLFEFARLNRIPMVALNVERKLIRTIASKGGDAVADAEREGVSRPATPLPSYVDQLLQSHREHARMRGTDDARAAAADPAFRNFVDAQTTWDRAMAEALARRLAAGGGSRPLVVGIIGSGHLHHGLGVAHQLRDLGVTRIATLLPVAVETPCDDIRPGLADAVFAVPPQAVVPSAPPRLGVSLGEGEGGVHVAEVSPGSLAERSGFRAGDLIVELAGSPVSQVASVVAAIRNQPAGTWLPLRIRRNGESLELVVRFPARG</sequence>
<proteinExistence type="predicted"/>
<organism evidence="3 4">
    <name type="scientific">Thauera sinica</name>
    <dbReference type="NCBI Taxonomy" id="2665146"/>
    <lineage>
        <taxon>Bacteria</taxon>
        <taxon>Pseudomonadati</taxon>
        <taxon>Pseudomonadota</taxon>
        <taxon>Betaproteobacteria</taxon>
        <taxon>Rhodocyclales</taxon>
        <taxon>Zoogloeaceae</taxon>
        <taxon>Thauera</taxon>
    </lineage>
</organism>
<dbReference type="PROSITE" id="PS50106">
    <property type="entry name" value="PDZ"/>
    <property type="match status" value="1"/>
</dbReference>
<dbReference type="SUPFAM" id="SSF50156">
    <property type="entry name" value="PDZ domain-like"/>
    <property type="match status" value="1"/>
</dbReference>
<dbReference type="RefSeq" id="WP_232516563.1">
    <property type="nucleotide sequence ID" value="NZ_JBHSOG010000060.1"/>
</dbReference>
<dbReference type="SUPFAM" id="SSF159501">
    <property type="entry name" value="EreA/ChaN-like"/>
    <property type="match status" value="1"/>
</dbReference>
<dbReference type="Pfam" id="PF13180">
    <property type="entry name" value="PDZ_2"/>
    <property type="match status" value="1"/>
</dbReference>
<accession>A0ABW1AUM9</accession>
<dbReference type="Gene3D" id="3.40.50.11550">
    <property type="match status" value="1"/>
</dbReference>
<name>A0ABW1AUM9_9RHOO</name>
<feature type="domain" description="PDZ" evidence="2">
    <location>
        <begin position="325"/>
        <end position="393"/>
    </location>
</feature>
<dbReference type="InterPro" id="IPR036034">
    <property type="entry name" value="PDZ_sf"/>
</dbReference>
<comment type="caution">
    <text evidence="3">The sequence shown here is derived from an EMBL/GenBank/DDBJ whole genome shotgun (WGS) entry which is preliminary data.</text>
</comment>
<feature type="signal peptide" evidence="1">
    <location>
        <begin position="1"/>
        <end position="28"/>
    </location>
</feature>
<dbReference type="SMART" id="SM00228">
    <property type="entry name" value="PDZ"/>
    <property type="match status" value="1"/>
</dbReference>
<dbReference type="Proteomes" id="UP001595974">
    <property type="component" value="Unassembled WGS sequence"/>
</dbReference>
<dbReference type="InterPro" id="IPR001478">
    <property type="entry name" value="PDZ"/>
</dbReference>
<dbReference type="Pfam" id="PF04187">
    <property type="entry name" value="Cofac_haem_bdg"/>
    <property type="match status" value="1"/>
</dbReference>
<dbReference type="InterPro" id="IPR007314">
    <property type="entry name" value="Cofac_haem-bd_dom"/>
</dbReference>
<dbReference type="Gene3D" id="2.30.42.10">
    <property type="match status" value="1"/>
</dbReference>
<evidence type="ECO:0000259" key="2">
    <source>
        <dbReference type="PROSITE" id="PS50106"/>
    </source>
</evidence>
<dbReference type="CDD" id="cd14727">
    <property type="entry name" value="ChanN-like"/>
    <property type="match status" value="1"/>
</dbReference>
<keyword evidence="4" id="KW-1185">Reference proteome</keyword>
<feature type="chain" id="PRO_5047225734" evidence="1">
    <location>
        <begin position="29"/>
        <end position="406"/>
    </location>
</feature>
<keyword evidence="1" id="KW-0732">Signal</keyword>
<evidence type="ECO:0000313" key="4">
    <source>
        <dbReference type="Proteomes" id="UP001595974"/>
    </source>
</evidence>
<evidence type="ECO:0000256" key="1">
    <source>
        <dbReference type="SAM" id="SignalP"/>
    </source>
</evidence>
<protein>
    <submittedName>
        <fullName evidence="3">ChaN family lipoprotein</fullName>
    </submittedName>
</protein>
<dbReference type="EMBL" id="JBHSOG010000060">
    <property type="protein sequence ID" value="MFC5770859.1"/>
    <property type="molecule type" value="Genomic_DNA"/>
</dbReference>
<evidence type="ECO:0000313" key="3">
    <source>
        <dbReference type="EMBL" id="MFC5770859.1"/>
    </source>
</evidence>